<proteinExistence type="predicted"/>
<dbReference type="AlphaFoldDB" id="A0A1S0TGF5"/>
<protein>
    <submittedName>
        <fullName evidence="2">Uncharacterized protein</fullName>
    </submittedName>
</protein>
<sequence length="74" mass="8392">YASANLCTPLETSVCLFPFVSVRPRQKCPLAVVRQPGRNGDEFWMRHSLRGTGPTSPKIHLPEASEFGQWQRNH</sequence>
<dbReference type="EMBL" id="JH713599">
    <property type="protein sequence ID" value="EFO13405.1"/>
    <property type="molecule type" value="Genomic_DNA"/>
</dbReference>
<dbReference type="GeneID" id="9952609"/>
<accession>A0A1S0TGF5</accession>
<evidence type="ECO:0000313" key="2">
    <source>
        <dbReference type="EMBL" id="EFO13405.1"/>
    </source>
</evidence>
<gene>
    <name evidence="2" type="ORF">LOAG_15125</name>
</gene>
<dbReference type="InParanoid" id="A0A1S0TGF5"/>
<dbReference type="KEGG" id="loa:LOAG_15125"/>
<dbReference type="CTD" id="9952609"/>
<reference evidence="2" key="1">
    <citation type="submission" date="2012-04" db="EMBL/GenBank/DDBJ databases">
        <title>The Genome Sequence of Loa loa.</title>
        <authorList>
            <consortium name="The Broad Institute Genome Sequencing Platform"/>
            <consortium name="Broad Institute Genome Sequencing Center for Infectious Disease"/>
            <person name="Nutman T.B."/>
            <person name="Fink D.L."/>
            <person name="Russ C."/>
            <person name="Young S."/>
            <person name="Zeng Q."/>
            <person name="Gargeya S."/>
            <person name="Alvarado L."/>
            <person name="Berlin A."/>
            <person name="Chapman S.B."/>
            <person name="Chen Z."/>
            <person name="Freedman E."/>
            <person name="Gellesch M."/>
            <person name="Goldberg J."/>
            <person name="Griggs A."/>
            <person name="Gujja S."/>
            <person name="Heilman E.R."/>
            <person name="Heiman D."/>
            <person name="Howarth C."/>
            <person name="Mehta T."/>
            <person name="Neiman D."/>
            <person name="Pearson M."/>
            <person name="Roberts A."/>
            <person name="Saif S."/>
            <person name="Shea T."/>
            <person name="Shenoy N."/>
            <person name="Sisk P."/>
            <person name="Stolte C."/>
            <person name="Sykes S."/>
            <person name="White J."/>
            <person name="Yandava C."/>
            <person name="Haas B."/>
            <person name="Henn M.R."/>
            <person name="Nusbaum C."/>
            <person name="Birren B."/>
        </authorList>
    </citation>
    <scope>NUCLEOTIDE SEQUENCE [LARGE SCALE GENOMIC DNA]</scope>
</reference>
<name>A0A1S0TGF5_LOALO</name>
<organism evidence="2">
    <name type="scientific">Loa loa</name>
    <name type="common">Eye worm</name>
    <name type="synonym">Filaria loa</name>
    <dbReference type="NCBI Taxonomy" id="7209"/>
    <lineage>
        <taxon>Eukaryota</taxon>
        <taxon>Metazoa</taxon>
        <taxon>Ecdysozoa</taxon>
        <taxon>Nematoda</taxon>
        <taxon>Chromadorea</taxon>
        <taxon>Rhabditida</taxon>
        <taxon>Spirurina</taxon>
        <taxon>Spiruromorpha</taxon>
        <taxon>Filarioidea</taxon>
        <taxon>Onchocercidae</taxon>
        <taxon>Loa</taxon>
    </lineage>
</organism>
<feature type="region of interest" description="Disordered" evidence="1">
    <location>
        <begin position="49"/>
        <end position="74"/>
    </location>
</feature>
<feature type="non-terminal residue" evidence="2">
    <location>
        <position position="1"/>
    </location>
</feature>
<dbReference type="RefSeq" id="XP_003150664.1">
    <property type="nucleotide sequence ID" value="XM_003150616.1"/>
</dbReference>
<evidence type="ECO:0000256" key="1">
    <source>
        <dbReference type="SAM" id="MobiDB-lite"/>
    </source>
</evidence>